<dbReference type="RefSeq" id="WP_163346183.1">
    <property type="nucleotide sequence ID" value="NZ_CP048409.1"/>
</dbReference>
<keyword evidence="1" id="KW-0175">Coiled coil</keyword>
<gene>
    <name evidence="2" type="ORF">G0Q07_11290</name>
</gene>
<accession>A0A6C0REF7</accession>
<organism evidence="2 3">
    <name type="scientific">Draconibacterium halophilum</name>
    <dbReference type="NCBI Taxonomy" id="2706887"/>
    <lineage>
        <taxon>Bacteria</taxon>
        <taxon>Pseudomonadati</taxon>
        <taxon>Bacteroidota</taxon>
        <taxon>Bacteroidia</taxon>
        <taxon>Marinilabiliales</taxon>
        <taxon>Prolixibacteraceae</taxon>
        <taxon>Draconibacterium</taxon>
    </lineage>
</organism>
<sequence>MQIFFKDGFRMSENPKDKRSRAAQFKAFEKGKAENWQNPNSTDIHALYKVKNTAAYLAKYIAKGVTKTDISQKIKTLKIQKDEHKKKIIEIEATLFYYDEKNPKNQQLSAELRERVQQLEDIENALAALSKHGITGRIWGCSSKLSKCKNFTAVENWKDIPSIDEVAKKTTWKFEQKVGSKTITTFGLNMNDFPKLKANLDFHLQNSLNPNSLFNVQNI</sequence>
<dbReference type="AlphaFoldDB" id="A0A6C0REF7"/>
<name>A0A6C0REF7_9BACT</name>
<feature type="coiled-coil region" evidence="1">
    <location>
        <begin position="67"/>
        <end position="132"/>
    </location>
</feature>
<dbReference type="Proteomes" id="UP000474630">
    <property type="component" value="Chromosome"/>
</dbReference>
<reference evidence="2 3" key="1">
    <citation type="submission" date="2020-02" db="EMBL/GenBank/DDBJ databases">
        <title>Genome sequencing for Draconibacterium sp. strain M1.</title>
        <authorList>
            <person name="Park S.-J."/>
        </authorList>
    </citation>
    <scope>NUCLEOTIDE SEQUENCE [LARGE SCALE GENOMIC DNA]</scope>
    <source>
        <strain evidence="2 3">M1</strain>
    </source>
</reference>
<proteinExistence type="predicted"/>
<dbReference type="EMBL" id="CP048409">
    <property type="protein sequence ID" value="QIA08262.1"/>
    <property type="molecule type" value="Genomic_DNA"/>
</dbReference>
<evidence type="ECO:0000256" key="1">
    <source>
        <dbReference type="SAM" id="Coils"/>
    </source>
</evidence>
<keyword evidence="3" id="KW-1185">Reference proteome</keyword>
<evidence type="ECO:0000313" key="3">
    <source>
        <dbReference type="Proteomes" id="UP000474630"/>
    </source>
</evidence>
<dbReference type="KEGG" id="drc:G0Q07_11290"/>
<evidence type="ECO:0000313" key="2">
    <source>
        <dbReference type="EMBL" id="QIA08262.1"/>
    </source>
</evidence>
<protein>
    <submittedName>
        <fullName evidence="2">Uncharacterized protein</fullName>
    </submittedName>
</protein>